<dbReference type="KEGG" id="vg:14013051"/>
<accession>H6X4S0</accession>
<gene>
    <name evidence="1" type="ORF">RaK2_00463</name>
</gene>
<proteinExistence type="predicted"/>
<dbReference type="EMBL" id="JQ513383">
    <property type="protein sequence ID" value="AFA44736.1"/>
    <property type="molecule type" value="Genomic_DNA"/>
</dbReference>
<keyword evidence="2" id="KW-1185">Reference proteome</keyword>
<protein>
    <submittedName>
        <fullName evidence="1">Uncharacterized protein</fullName>
    </submittedName>
</protein>
<organism evidence="1 2">
    <name type="scientific">Klebsiella phage vB_KleM_RaK2</name>
    <dbReference type="NCBI Taxonomy" id="1147094"/>
    <lineage>
        <taxon>Viruses</taxon>
        <taxon>Duplodnaviria</taxon>
        <taxon>Heunggongvirae</taxon>
        <taxon>Uroviricota</taxon>
        <taxon>Caudoviricetes</taxon>
        <taxon>Alcyoneusvirus</taxon>
        <taxon>Alcyoneusvirus RaK2</taxon>
    </lineage>
</organism>
<sequence length="90" mass="10789">MNEHFNRIQLITQLLQMVDDTFDELKNNLMNKKIKCKVYMNDGDYFDMREVEVTGIVTNITLYEYDLTITVKIDEGREYYVCNQHIEVVE</sequence>
<dbReference type="Proteomes" id="UP000007524">
    <property type="component" value="Segment"/>
</dbReference>
<reference evidence="1 2" key="1">
    <citation type="journal article" date="2012" name="J. Virol.">
        <title>Genome of Klebsiella sp.-Infecting Bacteriophage vB_KleM_RaK2.</title>
        <authorList>
            <person name="Simoliunas E."/>
            <person name="Kaliniene L."/>
            <person name="Truncaite L."/>
            <person name="Klausa V."/>
            <person name="Zajanckauskaite A."/>
            <person name="Meskys R."/>
        </authorList>
    </citation>
    <scope>NUCLEOTIDE SEQUENCE [LARGE SCALE GENOMIC DNA]</scope>
</reference>
<evidence type="ECO:0000313" key="1">
    <source>
        <dbReference type="EMBL" id="AFA44736.1"/>
    </source>
</evidence>
<name>H6X4S0_9CAUD</name>
<evidence type="ECO:0000313" key="2">
    <source>
        <dbReference type="Proteomes" id="UP000007524"/>
    </source>
</evidence>
<dbReference type="GeneID" id="14013051"/>
<dbReference type="RefSeq" id="YP_007007618.1">
    <property type="nucleotide sequence ID" value="NC_019526.1"/>
</dbReference>